<sequence>MLRWNSCFKPLYLKSFKGYTFYSTNNTDGIKNTRHRNVTDAFVKKLCSSIGQQNVSTLLAVREQCGMDEGYHGISPSDVVVFPQSQDQICEIAKLCSSYSVPMIPRGTGTGLEFGVGAILGGLCIDLRNMTSILEVNEEDFDCIVQSGVTRKSLGSHLRSTGLMFPIDPGADASIGGMVSTSASGTNAVRYGTMKENVLNLEVVLADGRILHTAGPTRRTRKSAAGYNLTELFVGSEGTLGIISKVTLRLHAMPQMMISAICSFPTIQNAVQSVVNVLQCSIPVARIELMDEVSMAISCLYSSLDYPLTPSLFLEFHGSEESVKNQAKEVEEITKMNKGSSFLWSSNAEERTKLWKARHEIFYAVLAQKSGYKVVTTDVCVPISQLTKMVVKTKEDIMNSGLLGAIVGHVGDGNFHTLLLYDPQNKEEIDMVHTLENKITRRALLLHGTCTGEHGIGVGKMSFLEEEIGQVGIQVMRSLKQALDPHNLMNPGKVLKPLV</sequence>
<evidence type="ECO:0000256" key="13">
    <source>
        <dbReference type="ARBA" id="ARBA00072812"/>
    </source>
</evidence>
<dbReference type="OrthoDB" id="5332616at2759"/>
<dbReference type="Gene3D" id="1.10.45.10">
    <property type="entry name" value="Vanillyl-alcohol Oxidase, Chain A, domain 4"/>
    <property type="match status" value="1"/>
</dbReference>
<dbReference type="InterPro" id="IPR006094">
    <property type="entry name" value="Oxid_FAD_bind_N"/>
</dbReference>
<keyword evidence="16" id="KW-1185">Reference proteome</keyword>
<evidence type="ECO:0000256" key="1">
    <source>
        <dbReference type="ARBA" id="ARBA00001974"/>
    </source>
</evidence>
<keyword evidence="8" id="KW-0560">Oxidoreductase</keyword>
<organism evidence="15 16">
    <name type="scientific">Trichonephila inaurata madagascariensis</name>
    <dbReference type="NCBI Taxonomy" id="2747483"/>
    <lineage>
        <taxon>Eukaryota</taxon>
        <taxon>Metazoa</taxon>
        <taxon>Ecdysozoa</taxon>
        <taxon>Arthropoda</taxon>
        <taxon>Chelicerata</taxon>
        <taxon>Arachnida</taxon>
        <taxon>Araneae</taxon>
        <taxon>Araneomorphae</taxon>
        <taxon>Entelegynae</taxon>
        <taxon>Araneoidea</taxon>
        <taxon>Nephilidae</taxon>
        <taxon>Trichonephila</taxon>
        <taxon>Trichonephila inaurata</taxon>
    </lineage>
</organism>
<evidence type="ECO:0000256" key="11">
    <source>
        <dbReference type="ARBA" id="ARBA00038897"/>
    </source>
</evidence>
<dbReference type="GO" id="GO:1903457">
    <property type="term" value="P:lactate catabolic process"/>
    <property type="evidence" value="ECO:0007669"/>
    <property type="project" value="TreeGrafter"/>
</dbReference>
<dbReference type="AlphaFoldDB" id="A0A8X6X0S2"/>
<keyword evidence="5" id="KW-0285">Flavoprotein</keyword>
<dbReference type="InterPro" id="IPR016171">
    <property type="entry name" value="Vanillyl_alc_oxidase_C-sub2"/>
</dbReference>
<dbReference type="Gene3D" id="3.30.70.2740">
    <property type="match status" value="1"/>
</dbReference>
<accession>A0A8X6X0S2</accession>
<dbReference type="EMBL" id="BMAV01004422">
    <property type="protein sequence ID" value="GFY44814.1"/>
    <property type="molecule type" value="Genomic_DNA"/>
</dbReference>
<dbReference type="GO" id="GO:0005739">
    <property type="term" value="C:mitochondrion"/>
    <property type="evidence" value="ECO:0007669"/>
    <property type="project" value="UniProtKB-SubCell"/>
</dbReference>
<evidence type="ECO:0000313" key="15">
    <source>
        <dbReference type="EMBL" id="GFY44814.1"/>
    </source>
</evidence>
<proteinExistence type="inferred from homology"/>
<dbReference type="Pfam" id="PF01565">
    <property type="entry name" value="FAD_binding_4"/>
    <property type="match status" value="1"/>
</dbReference>
<comment type="cofactor">
    <cofactor evidence="1">
        <name>FAD</name>
        <dbReference type="ChEBI" id="CHEBI:57692"/>
    </cofactor>
</comment>
<dbReference type="GO" id="GO:0008720">
    <property type="term" value="F:D-lactate dehydrogenase (NAD+) activity"/>
    <property type="evidence" value="ECO:0007669"/>
    <property type="project" value="TreeGrafter"/>
</dbReference>
<comment type="caution">
    <text evidence="15">The sequence shown here is derived from an EMBL/GenBank/DDBJ whole genome shotgun (WGS) entry which is preliminary data.</text>
</comment>
<evidence type="ECO:0000256" key="4">
    <source>
        <dbReference type="ARBA" id="ARBA00008000"/>
    </source>
</evidence>
<name>A0A8X6X0S2_9ARAC</name>
<gene>
    <name evidence="15" type="primary">Ldhd</name>
    <name evidence="15" type="ORF">TNIN_374411</name>
</gene>
<evidence type="ECO:0000259" key="14">
    <source>
        <dbReference type="PROSITE" id="PS51387"/>
    </source>
</evidence>
<keyword evidence="7" id="KW-0809">Transit peptide</keyword>
<evidence type="ECO:0000256" key="6">
    <source>
        <dbReference type="ARBA" id="ARBA00022827"/>
    </source>
</evidence>
<dbReference type="PROSITE" id="PS51387">
    <property type="entry name" value="FAD_PCMH"/>
    <property type="match status" value="1"/>
</dbReference>
<evidence type="ECO:0000313" key="16">
    <source>
        <dbReference type="Proteomes" id="UP000886998"/>
    </source>
</evidence>
<dbReference type="PANTHER" id="PTHR11748">
    <property type="entry name" value="D-LACTATE DEHYDROGENASE"/>
    <property type="match status" value="1"/>
</dbReference>
<dbReference type="InterPro" id="IPR016164">
    <property type="entry name" value="FAD-linked_Oxase-like_C"/>
</dbReference>
<evidence type="ECO:0000256" key="12">
    <source>
        <dbReference type="ARBA" id="ARBA00053432"/>
    </source>
</evidence>
<dbReference type="FunFam" id="1.10.45.10:FF:000001">
    <property type="entry name" value="D-lactate dehydrogenase mitochondrial"/>
    <property type="match status" value="1"/>
</dbReference>
<dbReference type="FunFam" id="3.30.70.2740:FF:000001">
    <property type="entry name" value="D-lactate dehydrogenase mitochondrial"/>
    <property type="match status" value="1"/>
</dbReference>
<dbReference type="Gene3D" id="3.30.465.10">
    <property type="match status" value="1"/>
</dbReference>
<keyword evidence="6" id="KW-0274">FAD</keyword>
<reference evidence="15" key="1">
    <citation type="submission" date="2020-08" db="EMBL/GenBank/DDBJ databases">
        <title>Multicomponent nature underlies the extraordinary mechanical properties of spider dragline silk.</title>
        <authorList>
            <person name="Kono N."/>
            <person name="Nakamura H."/>
            <person name="Mori M."/>
            <person name="Yoshida Y."/>
            <person name="Ohtoshi R."/>
            <person name="Malay A.D."/>
            <person name="Moran D.A.P."/>
            <person name="Tomita M."/>
            <person name="Numata K."/>
            <person name="Arakawa K."/>
        </authorList>
    </citation>
    <scope>NUCLEOTIDE SEQUENCE</scope>
</reference>
<dbReference type="InterPro" id="IPR036318">
    <property type="entry name" value="FAD-bd_PCMH-like_sf"/>
</dbReference>
<dbReference type="EC" id="1.1.2.4" evidence="11"/>
<dbReference type="Proteomes" id="UP000886998">
    <property type="component" value="Unassembled WGS sequence"/>
</dbReference>
<keyword evidence="10" id="KW-0576">Peroxisome</keyword>
<evidence type="ECO:0000256" key="2">
    <source>
        <dbReference type="ARBA" id="ARBA00004173"/>
    </source>
</evidence>
<evidence type="ECO:0000256" key="7">
    <source>
        <dbReference type="ARBA" id="ARBA00022946"/>
    </source>
</evidence>
<dbReference type="SUPFAM" id="SSF56176">
    <property type="entry name" value="FAD-binding/transporter-associated domain-like"/>
    <property type="match status" value="1"/>
</dbReference>
<dbReference type="GO" id="GO:0004458">
    <property type="term" value="F:D-lactate dehydrogenase (cytochrome) activity"/>
    <property type="evidence" value="ECO:0007669"/>
    <property type="project" value="UniProtKB-EC"/>
</dbReference>
<evidence type="ECO:0000256" key="3">
    <source>
        <dbReference type="ARBA" id="ARBA00004275"/>
    </source>
</evidence>
<evidence type="ECO:0000256" key="8">
    <source>
        <dbReference type="ARBA" id="ARBA00023002"/>
    </source>
</evidence>
<dbReference type="GO" id="GO:0005777">
    <property type="term" value="C:peroxisome"/>
    <property type="evidence" value="ECO:0007669"/>
    <property type="project" value="UniProtKB-SubCell"/>
</dbReference>
<dbReference type="SUPFAM" id="SSF55103">
    <property type="entry name" value="FAD-linked oxidases, C-terminal domain"/>
    <property type="match status" value="1"/>
</dbReference>
<dbReference type="InterPro" id="IPR016169">
    <property type="entry name" value="FAD-bd_PCMH_sub2"/>
</dbReference>
<dbReference type="InterPro" id="IPR016166">
    <property type="entry name" value="FAD-bd_PCMH"/>
</dbReference>
<dbReference type="Pfam" id="PF02913">
    <property type="entry name" value="FAD-oxidase_C"/>
    <property type="match status" value="1"/>
</dbReference>
<evidence type="ECO:0000256" key="10">
    <source>
        <dbReference type="ARBA" id="ARBA00023140"/>
    </source>
</evidence>
<protein>
    <recommendedName>
        <fullName evidence="13">Probable D-lactate dehydrogenase, mitochondrial</fullName>
        <ecNumber evidence="11">1.1.2.4</ecNumber>
    </recommendedName>
</protein>
<dbReference type="GO" id="GO:0071949">
    <property type="term" value="F:FAD binding"/>
    <property type="evidence" value="ECO:0007669"/>
    <property type="project" value="InterPro"/>
</dbReference>
<evidence type="ECO:0000256" key="5">
    <source>
        <dbReference type="ARBA" id="ARBA00022630"/>
    </source>
</evidence>
<dbReference type="PANTHER" id="PTHR11748:SF111">
    <property type="entry name" value="D-LACTATE DEHYDROGENASE, MITOCHONDRIAL-RELATED"/>
    <property type="match status" value="1"/>
</dbReference>
<feature type="domain" description="FAD-binding PCMH-type" evidence="14">
    <location>
        <begin position="73"/>
        <end position="253"/>
    </location>
</feature>
<evidence type="ECO:0000256" key="9">
    <source>
        <dbReference type="ARBA" id="ARBA00023128"/>
    </source>
</evidence>
<comment type="similarity">
    <text evidence="4">Belongs to the FAD-binding oxidoreductase/transferase type 4 family.</text>
</comment>
<keyword evidence="9" id="KW-0496">Mitochondrion</keyword>
<dbReference type="InterPro" id="IPR004113">
    <property type="entry name" value="FAD-bd_oxidored_4_C"/>
</dbReference>
<dbReference type="FunFam" id="3.30.465.10:FF:000030">
    <property type="entry name" value="probable D-lactate dehydrogenase, mitochondrial"/>
    <property type="match status" value="1"/>
</dbReference>
<comment type="subcellular location">
    <subcellularLocation>
        <location evidence="2">Mitochondrion</location>
    </subcellularLocation>
    <subcellularLocation>
        <location evidence="3">Peroxisome</location>
    </subcellularLocation>
</comment>
<comment type="function">
    <text evidence="12">Involved in D-lactate, but not L-lactate catabolic process.</text>
</comment>